<dbReference type="EMBL" id="JAQNDL010000001">
    <property type="protein sequence ID" value="MDC0716533.1"/>
    <property type="molecule type" value="Genomic_DNA"/>
</dbReference>
<organism evidence="1 2">
    <name type="scientific">Nannocystis bainbridge</name>
    <dbReference type="NCBI Taxonomy" id="2995303"/>
    <lineage>
        <taxon>Bacteria</taxon>
        <taxon>Pseudomonadati</taxon>
        <taxon>Myxococcota</taxon>
        <taxon>Polyangia</taxon>
        <taxon>Nannocystales</taxon>
        <taxon>Nannocystaceae</taxon>
        <taxon>Nannocystis</taxon>
    </lineage>
</organism>
<evidence type="ECO:0000313" key="2">
    <source>
        <dbReference type="Proteomes" id="UP001221686"/>
    </source>
</evidence>
<name>A0ABT5DTR4_9BACT</name>
<sequence>MHGLRCDAPGFSPPISRCGAALLGALLVASQAGCESCSFNHGGIELEVAVQLVDEAGQPLTAAEFEKRRAAATVTTCVHGRDVEQCDTDPTYYATPHPEPAIATFYVGVGGEAYEPSAVSRRCYFPSLRVKVEIPGCDTGEHEVPGARTDGYGPMLVETLKLTCGAA</sequence>
<gene>
    <name evidence="1" type="ORF">POL25_06500</name>
</gene>
<evidence type="ECO:0000313" key="1">
    <source>
        <dbReference type="EMBL" id="MDC0716533.1"/>
    </source>
</evidence>
<keyword evidence="2" id="KW-1185">Reference proteome</keyword>
<dbReference type="Proteomes" id="UP001221686">
    <property type="component" value="Unassembled WGS sequence"/>
</dbReference>
<proteinExistence type="predicted"/>
<dbReference type="RefSeq" id="WP_272085025.1">
    <property type="nucleotide sequence ID" value="NZ_JAQNDL010000001.1"/>
</dbReference>
<comment type="caution">
    <text evidence="1">The sequence shown here is derived from an EMBL/GenBank/DDBJ whole genome shotgun (WGS) entry which is preliminary data.</text>
</comment>
<accession>A0ABT5DTR4</accession>
<reference evidence="1 2" key="1">
    <citation type="submission" date="2022-11" db="EMBL/GenBank/DDBJ databases">
        <title>Minimal conservation of predation-associated metabolite biosynthetic gene clusters underscores biosynthetic potential of Myxococcota including descriptions for ten novel species: Archangium lansinium sp. nov., Myxococcus landrumus sp. nov., Nannocystis bai.</title>
        <authorList>
            <person name="Ahearne A."/>
            <person name="Stevens C."/>
            <person name="Dowd S."/>
        </authorList>
    </citation>
    <scope>NUCLEOTIDE SEQUENCE [LARGE SCALE GENOMIC DNA]</scope>
    <source>
        <strain evidence="1 2">BB15-2</strain>
    </source>
</reference>
<protein>
    <submittedName>
        <fullName evidence="1">Uncharacterized protein</fullName>
    </submittedName>
</protein>